<dbReference type="EMBL" id="JNFP01000052">
    <property type="protein sequence ID" value="KIA61077.1"/>
    <property type="molecule type" value="Genomic_DNA"/>
</dbReference>
<dbReference type="InterPro" id="IPR004136">
    <property type="entry name" value="NMO"/>
</dbReference>
<dbReference type="Proteomes" id="UP000031364">
    <property type="component" value="Unassembled WGS sequence"/>
</dbReference>
<gene>
    <name evidence="4" type="ORF">FG87_33130</name>
</gene>
<dbReference type="PANTHER" id="PTHR32332:SF31">
    <property type="entry name" value="2-NITROPROPANE DIOXYGENASE FAMILY, PUTATIVE (AFU_ORTHOLOGUE AFUA_2G09850)-RELATED"/>
    <property type="match status" value="1"/>
</dbReference>
<sequence length="322" mass="33747">MGLRTALTEMFDLRHPIVLAPMGGVAGGELAAAVSNAGGLGLVGSGDRAWLERELAIVAESARSAWGIGFLSWAVDDATLRWALAEYRPRAVLLSFGDPTPFVETVRAAGAALLVQVTDHDEARRAADVGADMIVAQGGEAGGHGAGRSTLTMVPTVTDLVHPIPVLAAGGIADGRGLAAAVTLGAAGAMIGTRFEATHEAVLSPAEAKAIVAARGDETSRNRVFDIARRSPWPAKYTARMLRNPFFDRWQDREDELRADTAAQDVYLDAVDRADPAAIPVWAGEGIDLITSIDPAAEVLTRIADEAATALTRAARRLVDDA</sequence>
<accession>A0ABR4Z722</accession>
<keyword evidence="2" id="KW-0288">FMN</keyword>
<comment type="caution">
    <text evidence="4">The sequence shown here is derived from an EMBL/GenBank/DDBJ whole genome shotgun (WGS) entry which is preliminary data.</text>
</comment>
<dbReference type="RefSeq" id="WP_043678396.1">
    <property type="nucleotide sequence ID" value="NZ_BDCI01000029.1"/>
</dbReference>
<keyword evidence="1" id="KW-0285">Flavoprotein</keyword>
<dbReference type="GO" id="GO:0051213">
    <property type="term" value="F:dioxygenase activity"/>
    <property type="evidence" value="ECO:0007669"/>
    <property type="project" value="UniProtKB-KW"/>
</dbReference>
<keyword evidence="3" id="KW-0560">Oxidoreductase</keyword>
<keyword evidence="4" id="KW-0223">Dioxygenase</keyword>
<dbReference type="CDD" id="cd04730">
    <property type="entry name" value="NPD_like"/>
    <property type="match status" value="1"/>
</dbReference>
<evidence type="ECO:0000256" key="3">
    <source>
        <dbReference type="ARBA" id="ARBA00023002"/>
    </source>
</evidence>
<dbReference type="Gene3D" id="3.20.20.70">
    <property type="entry name" value="Aldolase class I"/>
    <property type="match status" value="1"/>
</dbReference>
<keyword evidence="5" id="KW-1185">Reference proteome</keyword>
<dbReference type="InterPro" id="IPR013785">
    <property type="entry name" value="Aldolase_TIM"/>
</dbReference>
<organism evidence="4 5">
    <name type="scientific">Nocardia vulneris</name>
    <dbReference type="NCBI Taxonomy" id="1141657"/>
    <lineage>
        <taxon>Bacteria</taxon>
        <taxon>Bacillati</taxon>
        <taxon>Actinomycetota</taxon>
        <taxon>Actinomycetes</taxon>
        <taxon>Mycobacteriales</taxon>
        <taxon>Nocardiaceae</taxon>
        <taxon>Nocardia</taxon>
    </lineage>
</organism>
<dbReference type="PANTHER" id="PTHR32332">
    <property type="entry name" value="2-NITROPROPANE DIOXYGENASE"/>
    <property type="match status" value="1"/>
</dbReference>
<dbReference type="Pfam" id="PF03060">
    <property type="entry name" value="NMO"/>
    <property type="match status" value="2"/>
</dbReference>
<protein>
    <submittedName>
        <fullName evidence="4">Dioxygenase</fullName>
    </submittedName>
</protein>
<evidence type="ECO:0000256" key="1">
    <source>
        <dbReference type="ARBA" id="ARBA00022630"/>
    </source>
</evidence>
<name>A0ABR4Z722_9NOCA</name>
<dbReference type="SUPFAM" id="SSF51412">
    <property type="entry name" value="Inosine monophosphate dehydrogenase (IMPDH)"/>
    <property type="match status" value="1"/>
</dbReference>
<evidence type="ECO:0000256" key="2">
    <source>
        <dbReference type="ARBA" id="ARBA00022643"/>
    </source>
</evidence>
<reference evidence="4 5" key="1">
    <citation type="journal article" date="2014" name="Int. J. Syst. Evol. Microbiol.">
        <title>Nocardia vulneris sp. nov., isolated from wounds of human patients in North America.</title>
        <authorList>
            <person name="Lasker B.A."/>
            <person name="Bell M."/>
            <person name="Klenk H.P."/>
            <person name="Sproer C."/>
            <person name="Schumann C."/>
            <person name="Schumann P."/>
            <person name="Brown J.M."/>
        </authorList>
    </citation>
    <scope>NUCLEOTIDE SEQUENCE [LARGE SCALE GENOMIC DNA]</scope>
    <source>
        <strain evidence="4 5">W9851</strain>
    </source>
</reference>
<evidence type="ECO:0000313" key="4">
    <source>
        <dbReference type="EMBL" id="KIA61077.1"/>
    </source>
</evidence>
<evidence type="ECO:0000313" key="5">
    <source>
        <dbReference type="Proteomes" id="UP000031364"/>
    </source>
</evidence>
<proteinExistence type="predicted"/>